<sequence>MVDVWKIPAGFSIESAVIEGCNLNPKAVIHKNFHKVKALERGHEITCMAWGDEDQNEIIMGLRNQTVKFFDTEAKAFVSSRETLAGEGPIISLGRRDGVLMTAVKSGEVTLWRGEGENVQVNTLQGGEFLCKMRQHPTEPNIFATGGKESDLTLWDLERPGEMKFQAKNVRPDMLQLRIPVWVTDIAFLEDHKTIAVTSRHKHVRLYDPNRQRRPILSFEYEDSPLTCLTVIPGQSNQIVIGTAHGRMARLDLRGKKITEPLNVFKGFAGAVKEVVAHPTLPLLFSVSLDRYLRVHHLESSKIWYKLYF</sequence>
<evidence type="ECO:0000313" key="1">
    <source>
        <dbReference type="EMBL" id="CAL4174144.1"/>
    </source>
</evidence>
<gene>
    <name evidence="1" type="ORF">MNOR_LOCUS34473</name>
</gene>
<proteinExistence type="predicted"/>
<accession>A0AAV2SAY1</accession>
<evidence type="ECO:0008006" key="3">
    <source>
        <dbReference type="Google" id="ProtNLM"/>
    </source>
</evidence>
<dbReference type="GO" id="GO:0005730">
    <property type="term" value="C:nucleolus"/>
    <property type="evidence" value="ECO:0007669"/>
    <property type="project" value="InterPro"/>
</dbReference>
<dbReference type="InterPro" id="IPR015943">
    <property type="entry name" value="WD40/YVTN_repeat-like_dom_sf"/>
</dbReference>
<dbReference type="EMBL" id="CAXKWB010053225">
    <property type="protein sequence ID" value="CAL4174144.1"/>
    <property type="molecule type" value="Genomic_DNA"/>
</dbReference>
<dbReference type="GO" id="GO:0030687">
    <property type="term" value="C:preribosome, large subunit precursor"/>
    <property type="evidence" value="ECO:0007669"/>
    <property type="project" value="TreeGrafter"/>
</dbReference>
<dbReference type="SMART" id="SM00320">
    <property type="entry name" value="WD40"/>
    <property type="match status" value="4"/>
</dbReference>
<dbReference type="AlphaFoldDB" id="A0AAV2SAY1"/>
<dbReference type="InterPro" id="IPR001680">
    <property type="entry name" value="WD40_rpt"/>
</dbReference>
<organism evidence="1 2">
    <name type="scientific">Meganyctiphanes norvegica</name>
    <name type="common">Northern krill</name>
    <name type="synonym">Thysanopoda norvegica</name>
    <dbReference type="NCBI Taxonomy" id="48144"/>
    <lineage>
        <taxon>Eukaryota</taxon>
        <taxon>Metazoa</taxon>
        <taxon>Ecdysozoa</taxon>
        <taxon>Arthropoda</taxon>
        <taxon>Crustacea</taxon>
        <taxon>Multicrustacea</taxon>
        <taxon>Malacostraca</taxon>
        <taxon>Eumalacostraca</taxon>
        <taxon>Eucarida</taxon>
        <taxon>Euphausiacea</taxon>
        <taxon>Euphausiidae</taxon>
        <taxon>Meganyctiphanes</taxon>
    </lineage>
</organism>
<protein>
    <recommendedName>
        <fullName evidence="3">WD repeat-containing protein 74</fullName>
    </recommendedName>
</protein>
<comment type="caution">
    <text evidence="1">The sequence shown here is derived from an EMBL/GenBank/DDBJ whole genome shotgun (WGS) entry which is preliminary data.</text>
</comment>
<dbReference type="PANTHER" id="PTHR16038:SF4">
    <property type="entry name" value="WD REPEAT-CONTAINING PROTEIN 74"/>
    <property type="match status" value="1"/>
</dbReference>
<reference evidence="1 2" key="1">
    <citation type="submission" date="2024-05" db="EMBL/GenBank/DDBJ databases">
        <authorList>
            <person name="Wallberg A."/>
        </authorList>
    </citation>
    <scope>NUCLEOTIDE SEQUENCE [LARGE SCALE GENOMIC DNA]</scope>
</reference>
<dbReference type="InterPro" id="IPR036322">
    <property type="entry name" value="WD40_repeat_dom_sf"/>
</dbReference>
<feature type="non-terminal residue" evidence="1">
    <location>
        <position position="309"/>
    </location>
</feature>
<dbReference type="Pfam" id="PF00400">
    <property type="entry name" value="WD40"/>
    <property type="match status" value="1"/>
</dbReference>
<dbReference type="Gene3D" id="2.130.10.10">
    <property type="entry name" value="YVTN repeat-like/Quinoprotein amine dehydrogenase"/>
    <property type="match status" value="2"/>
</dbReference>
<dbReference type="PANTHER" id="PTHR16038">
    <property type="entry name" value="NOP SEVEN ASSOCIATED PROTEIN 1"/>
    <property type="match status" value="1"/>
</dbReference>
<name>A0AAV2SAY1_MEGNR</name>
<keyword evidence="2" id="KW-1185">Reference proteome</keyword>
<dbReference type="Proteomes" id="UP001497623">
    <property type="component" value="Unassembled WGS sequence"/>
</dbReference>
<dbReference type="GO" id="GO:0042273">
    <property type="term" value="P:ribosomal large subunit biogenesis"/>
    <property type="evidence" value="ECO:0007669"/>
    <property type="project" value="InterPro"/>
</dbReference>
<dbReference type="InterPro" id="IPR037379">
    <property type="entry name" value="WDR74/Nsa1"/>
</dbReference>
<evidence type="ECO:0000313" key="2">
    <source>
        <dbReference type="Proteomes" id="UP001497623"/>
    </source>
</evidence>
<dbReference type="SUPFAM" id="SSF50978">
    <property type="entry name" value="WD40 repeat-like"/>
    <property type="match status" value="1"/>
</dbReference>